<keyword evidence="2" id="KW-1185">Reference proteome</keyword>
<accession>A0ABD2PPK0</accession>
<name>A0ABD2PPK0_9PLAT</name>
<sequence>GMHLSHLLDPEKESGQRYTISEFIRPKISVTTASHAELVLVDRAFFLKHLDATVRHSYEEQFSSLQNVKPIKEIENEMMRQFEWKSLCRKIYQHALLTIQ</sequence>
<organism evidence="1 2">
    <name type="scientific">Cichlidogyrus casuarinus</name>
    <dbReference type="NCBI Taxonomy" id="1844966"/>
    <lineage>
        <taxon>Eukaryota</taxon>
        <taxon>Metazoa</taxon>
        <taxon>Spiralia</taxon>
        <taxon>Lophotrochozoa</taxon>
        <taxon>Platyhelminthes</taxon>
        <taxon>Monogenea</taxon>
        <taxon>Monopisthocotylea</taxon>
        <taxon>Dactylogyridea</taxon>
        <taxon>Ancyrocephalidae</taxon>
        <taxon>Cichlidogyrus</taxon>
    </lineage>
</organism>
<dbReference type="Proteomes" id="UP001626550">
    <property type="component" value="Unassembled WGS sequence"/>
</dbReference>
<comment type="caution">
    <text evidence="1">The sequence shown here is derived from an EMBL/GenBank/DDBJ whole genome shotgun (WGS) entry which is preliminary data.</text>
</comment>
<evidence type="ECO:0000313" key="1">
    <source>
        <dbReference type="EMBL" id="KAL3309421.1"/>
    </source>
</evidence>
<reference evidence="1 2" key="1">
    <citation type="submission" date="2024-11" db="EMBL/GenBank/DDBJ databases">
        <title>Adaptive evolution of stress response genes in parasites aligns with host niche diversity.</title>
        <authorList>
            <person name="Hahn C."/>
            <person name="Resl P."/>
        </authorList>
    </citation>
    <scope>NUCLEOTIDE SEQUENCE [LARGE SCALE GENOMIC DNA]</scope>
    <source>
        <strain evidence="1">EGGRZ-B1_66</strain>
        <tissue evidence="1">Body</tissue>
    </source>
</reference>
<protein>
    <recommendedName>
        <fullName evidence="3">Cyclic nucleotide-binding domain-containing protein</fullName>
    </recommendedName>
</protein>
<dbReference type="EMBL" id="JBJKFK010003940">
    <property type="protein sequence ID" value="KAL3309421.1"/>
    <property type="molecule type" value="Genomic_DNA"/>
</dbReference>
<evidence type="ECO:0000313" key="2">
    <source>
        <dbReference type="Proteomes" id="UP001626550"/>
    </source>
</evidence>
<gene>
    <name evidence="1" type="ORF">Ciccas_012034</name>
</gene>
<dbReference type="AlphaFoldDB" id="A0ABD2PPK0"/>
<evidence type="ECO:0008006" key="3">
    <source>
        <dbReference type="Google" id="ProtNLM"/>
    </source>
</evidence>
<proteinExistence type="predicted"/>
<feature type="non-terminal residue" evidence="1">
    <location>
        <position position="1"/>
    </location>
</feature>